<evidence type="ECO:0000259" key="6">
    <source>
        <dbReference type="SMART" id="SM00906"/>
    </source>
</evidence>
<evidence type="ECO:0000256" key="5">
    <source>
        <dbReference type="ARBA" id="ARBA00023242"/>
    </source>
</evidence>
<dbReference type="CDD" id="cd12148">
    <property type="entry name" value="fungal_TF_MHR"/>
    <property type="match status" value="1"/>
</dbReference>
<dbReference type="EMBL" id="JAJTJA010000008">
    <property type="protein sequence ID" value="KAH8695624.1"/>
    <property type="molecule type" value="Genomic_DNA"/>
</dbReference>
<protein>
    <recommendedName>
        <fullName evidence="6">Xylanolytic transcriptional activator regulatory domain-containing protein</fullName>
    </recommendedName>
</protein>
<evidence type="ECO:0000256" key="4">
    <source>
        <dbReference type="ARBA" id="ARBA00023163"/>
    </source>
</evidence>
<dbReference type="GeneID" id="70246907"/>
<keyword evidence="5" id="KW-0539">Nucleus</keyword>
<dbReference type="SMART" id="SM00906">
    <property type="entry name" value="Fungal_trans"/>
    <property type="match status" value="1"/>
</dbReference>
<dbReference type="Pfam" id="PF04082">
    <property type="entry name" value="Fungal_trans"/>
    <property type="match status" value="1"/>
</dbReference>
<accession>A0AAD4PZF0</accession>
<evidence type="ECO:0000256" key="2">
    <source>
        <dbReference type="ARBA" id="ARBA00023015"/>
    </source>
</evidence>
<dbReference type="AlphaFoldDB" id="A0AAD4PZF0"/>
<dbReference type="Proteomes" id="UP001201262">
    <property type="component" value="Unassembled WGS sequence"/>
</dbReference>
<dbReference type="GO" id="GO:0006351">
    <property type="term" value="P:DNA-templated transcription"/>
    <property type="evidence" value="ECO:0007669"/>
    <property type="project" value="InterPro"/>
</dbReference>
<dbReference type="PANTHER" id="PTHR47171:SF5">
    <property type="entry name" value="ZN(II)2CYS6 TRANSCRIPTION FACTOR (EUROFUNG)"/>
    <property type="match status" value="1"/>
</dbReference>
<dbReference type="PANTHER" id="PTHR47171">
    <property type="entry name" value="FARA-RELATED"/>
    <property type="match status" value="1"/>
</dbReference>
<keyword evidence="3" id="KW-0238">DNA-binding</keyword>
<sequence length="371" mass="41688">MLFYWFSADRPNTVGIDNTWWWTGVVIRLAQQMRLHRHSSSTLPQCEGDSPGLRRRIWWTLVARERISCISQGRPCVIDPADCTNPMPTKEDFPDPDGIGTSVFLSWLNLCDIVGDIGTKIRRDLPFSEIASGRTLIQWVENLPSSLHLPIGGERTIFLHPEVHGIYLTYFSTITLIHLNKCTKLFPQASTAAVVAASCTARIFYDYLLRGSLRFLAGQAGWYIIIAILALAHSRRVEGIGQAAERDIKILQAAIKEMARLWPSSRMFEEGIEKLLNMEPKEIVGPIATMENCPPSLDRNDSLSPTDSIDWRAYFPFISAETSPLIGTLLFNSPAMAAMAVPEIDLAFTLSPQLNNFLLDSEMFELNFLNL</sequence>
<dbReference type="GO" id="GO:0003677">
    <property type="term" value="F:DNA binding"/>
    <property type="evidence" value="ECO:0007669"/>
    <property type="project" value="UniProtKB-KW"/>
</dbReference>
<gene>
    <name evidence="7" type="ORF">BGW36DRAFT_383036</name>
</gene>
<dbReference type="RefSeq" id="XP_046070766.1">
    <property type="nucleotide sequence ID" value="XM_046216620.1"/>
</dbReference>
<reference evidence="7" key="1">
    <citation type="submission" date="2021-12" db="EMBL/GenBank/DDBJ databases">
        <title>Convergent genome expansion in fungi linked to evolution of root-endophyte symbiosis.</title>
        <authorList>
            <consortium name="DOE Joint Genome Institute"/>
            <person name="Ke Y.-H."/>
            <person name="Bonito G."/>
            <person name="Liao H.-L."/>
            <person name="Looney B."/>
            <person name="Rojas-Flechas A."/>
            <person name="Nash J."/>
            <person name="Hameed K."/>
            <person name="Schadt C."/>
            <person name="Martin F."/>
            <person name="Crous P.W."/>
            <person name="Miettinen O."/>
            <person name="Magnuson J.K."/>
            <person name="Labbe J."/>
            <person name="Jacobson D."/>
            <person name="Doktycz M.J."/>
            <person name="Veneault-Fourrey C."/>
            <person name="Kuo A."/>
            <person name="Mondo S."/>
            <person name="Calhoun S."/>
            <person name="Riley R."/>
            <person name="Ohm R."/>
            <person name="LaButti K."/>
            <person name="Andreopoulos B."/>
            <person name="Pangilinan J."/>
            <person name="Nolan M."/>
            <person name="Tritt A."/>
            <person name="Clum A."/>
            <person name="Lipzen A."/>
            <person name="Daum C."/>
            <person name="Barry K."/>
            <person name="Grigoriev I.V."/>
            <person name="Vilgalys R."/>
        </authorList>
    </citation>
    <scope>NUCLEOTIDE SEQUENCE</scope>
    <source>
        <strain evidence="7">PMI_201</strain>
    </source>
</reference>
<keyword evidence="1" id="KW-0862">Zinc</keyword>
<organism evidence="7 8">
    <name type="scientific">Talaromyces proteolyticus</name>
    <dbReference type="NCBI Taxonomy" id="1131652"/>
    <lineage>
        <taxon>Eukaryota</taxon>
        <taxon>Fungi</taxon>
        <taxon>Dikarya</taxon>
        <taxon>Ascomycota</taxon>
        <taxon>Pezizomycotina</taxon>
        <taxon>Eurotiomycetes</taxon>
        <taxon>Eurotiomycetidae</taxon>
        <taxon>Eurotiales</taxon>
        <taxon>Trichocomaceae</taxon>
        <taxon>Talaromyces</taxon>
        <taxon>Talaromyces sect. Bacilispori</taxon>
    </lineage>
</organism>
<keyword evidence="4" id="KW-0804">Transcription</keyword>
<comment type="caution">
    <text evidence="7">The sequence shown here is derived from an EMBL/GenBank/DDBJ whole genome shotgun (WGS) entry which is preliminary data.</text>
</comment>
<proteinExistence type="predicted"/>
<evidence type="ECO:0000313" key="8">
    <source>
        <dbReference type="Proteomes" id="UP001201262"/>
    </source>
</evidence>
<name>A0AAD4PZF0_9EURO</name>
<feature type="domain" description="Xylanolytic transcriptional activator regulatory" evidence="6">
    <location>
        <begin position="19"/>
        <end position="94"/>
    </location>
</feature>
<keyword evidence="8" id="KW-1185">Reference proteome</keyword>
<evidence type="ECO:0000256" key="1">
    <source>
        <dbReference type="ARBA" id="ARBA00022833"/>
    </source>
</evidence>
<dbReference type="InterPro" id="IPR007219">
    <property type="entry name" value="XnlR_reg_dom"/>
</dbReference>
<evidence type="ECO:0000313" key="7">
    <source>
        <dbReference type="EMBL" id="KAH8695624.1"/>
    </source>
</evidence>
<dbReference type="GO" id="GO:0008270">
    <property type="term" value="F:zinc ion binding"/>
    <property type="evidence" value="ECO:0007669"/>
    <property type="project" value="InterPro"/>
</dbReference>
<keyword evidence="2" id="KW-0805">Transcription regulation</keyword>
<evidence type="ECO:0000256" key="3">
    <source>
        <dbReference type="ARBA" id="ARBA00023125"/>
    </source>
</evidence>
<dbReference type="InterPro" id="IPR052073">
    <property type="entry name" value="Amide_Lactam_Regulators"/>
</dbReference>